<dbReference type="EMBL" id="VRMN01000008">
    <property type="protein sequence ID" value="KAA8492737.1"/>
    <property type="molecule type" value="Genomic_DNA"/>
</dbReference>
<dbReference type="OrthoDB" id="196131at2759"/>
<dbReference type="GO" id="GO:0005524">
    <property type="term" value="F:ATP binding"/>
    <property type="evidence" value="ECO:0007669"/>
    <property type="project" value="UniProtKB-KW"/>
</dbReference>
<dbReference type="Gene3D" id="3.40.50.300">
    <property type="entry name" value="P-loop containing nucleotide triphosphate hydrolases"/>
    <property type="match status" value="2"/>
</dbReference>
<evidence type="ECO:0000313" key="13">
    <source>
        <dbReference type="Proteomes" id="UP000324585"/>
    </source>
</evidence>
<feature type="compositionally biased region" description="Gly residues" evidence="8">
    <location>
        <begin position="1"/>
        <end position="11"/>
    </location>
</feature>
<feature type="domain" description="Helicase C-terminal" evidence="10">
    <location>
        <begin position="408"/>
        <end position="556"/>
    </location>
</feature>
<dbReference type="OMA" id="MGQTANY"/>
<reference evidence="13" key="1">
    <citation type="journal article" date="2019" name="Nat. Commun.">
        <title>Expansion of phycobilisome linker gene families in mesophilic red algae.</title>
        <authorList>
            <person name="Lee J."/>
            <person name="Kim D."/>
            <person name="Bhattacharya D."/>
            <person name="Yoon H.S."/>
        </authorList>
    </citation>
    <scope>NUCLEOTIDE SEQUENCE [LARGE SCALE GENOMIC DNA]</scope>
    <source>
        <strain evidence="13">CCMP 1328</strain>
    </source>
</reference>
<dbReference type="InterPro" id="IPR014014">
    <property type="entry name" value="RNA_helicase_DEAD_Q_motif"/>
</dbReference>
<evidence type="ECO:0000256" key="5">
    <source>
        <dbReference type="ARBA" id="ARBA00022840"/>
    </source>
</evidence>
<evidence type="ECO:0000259" key="10">
    <source>
        <dbReference type="PROSITE" id="PS51194"/>
    </source>
</evidence>
<organism evidence="12 13">
    <name type="scientific">Porphyridium purpureum</name>
    <name type="common">Red alga</name>
    <name type="synonym">Porphyridium cruentum</name>
    <dbReference type="NCBI Taxonomy" id="35688"/>
    <lineage>
        <taxon>Eukaryota</taxon>
        <taxon>Rhodophyta</taxon>
        <taxon>Bangiophyceae</taxon>
        <taxon>Porphyridiales</taxon>
        <taxon>Porphyridiaceae</taxon>
        <taxon>Porphyridium</taxon>
    </lineage>
</organism>
<dbReference type="EC" id="3.6.4.13" evidence="1"/>
<evidence type="ECO:0000259" key="9">
    <source>
        <dbReference type="PROSITE" id="PS51192"/>
    </source>
</evidence>
<dbReference type="GO" id="GO:0003676">
    <property type="term" value="F:nucleic acid binding"/>
    <property type="evidence" value="ECO:0007669"/>
    <property type="project" value="InterPro"/>
</dbReference>
<feature type="domain" description="DEAD-box RNA helicase Q" evidence="11">
    <location>
        <begin position="172"/>
        <end position="200"/>
    </location>
</feature>
<dbReference type="SMART" id="SM00490">
    <property type="entry name" value="HELICc"/>
    <property type="match status" value="1"/>
</dbReference>
<keyword evidence="4 7" id="KW-0347">Helicase</keyword>
<feature type="short sequence motif" description="Q motif" evidence="6">
    <location>
        <begin position="172"/>
        <end position="200"/>
    </location>
</feature>
<feature type="compositionally biased region" description="Basic and acidic residues" evidence="8">
    <location>
        <begin position="13"/>
        <end position="35"/>
    </location>
</feature>
<keyword evidence="5 7" id="KW-0067">ATP-binding</keyword>
<sequence length="582" mass="63901">MGDWGDAGGGERYPLRDHDAGYHRPDYRDSARGGYDRGGYGGGGSGRYDEHRAGGGYDRGGYGNGGGGGYGGGGYGGGGYDRGGYGGGAYRDARGGGYRNDRGGDFHSSGGLGAGLSDVKYDDAFLKSLPEFVKNFYIEHPDVTARNEGEITEFRKQHEITVRGDAPPKPVTNFMEASFPDYVLEVIETLKFPAPTPIQTQAWPVALSGRDVIGVAQTGSGKTCAYLLPAIVHINAQDYLKPGDGPIVLVLAPTRELAVQIEAECARFGKSSKLKNVCLYGGAPKGDQIRKLQQGVEIVIATPGRLIDLLETRKTNLHRVTYLVLDEADRMLDMGFEDQMRKIVGQIRPDRQTLMFTATWPKDVEDIAADFLKEDPVHITIGEQELTANKDITQVIYVLDSDYEKREKLIQVLDMVKREEEDPKILVFCATKRMTDDICKKLRESNWKALAVHGDKSQSERDWVMKEFKRGDINVMCATDVAARGLDIKDVTTVINYDFPNGVEDYIHRIGRTGRAGAKGRAYTLFTNGNSKHAKELKGLLIQANQEVPPELMRLAEYGGGGGNSRYGASRRGRGGGSWRRY</sequence>
<name>A0A5J4YQR9_PORPP</name>
<evidence type="ECO:0000256" key="7">
    <source>
        <dbReference type="RuleBase" id="RU000492"/>
    </source>
</evidence>
<feature type="domain" description="Helicase ATP-binding" evidence="9">
    <location>
        <begin position="203"/>
        <end position="378"/>
    </location>
</feature>
<dbReference type="PROSITE" id="PS00039">
    <property type="entry name" value="DEAD_ATP_HELICASE"/>
    <property type="match status" value="1"/>
</dbReference>
<dbReference type="SMART" id="SM00487">
    <property type="entry name" value="DEXDc"/>
    <property type="match status" value="1"/>
</dbReference>
<dbReference type="PANTHER" id="PTHR47958">
    <property type="entry name" value="ATP-DEPENDENT RNA HELICASE DBP3"/>
    <property type="match status" value="1"/>
</dbReference>
<evidence type="ECO:0000256" key="1">
    <source>
        <dbReference type="ARBA" id="ARBA00012552"/>
    </source>
</evidence>
<evidence type="ECO:0000256" key="2">
    <source>
        <dbReference type="ARBA" id="ARBA00022741"/>
    </source>
</evidence>
<dbReference type="FunFam" id="3.40.50.300:FF:000008">
    <property type="entry name" value="ATP-dependent RNA helicase RhlB"/>
    <property type="match status" value="1"/>
</dbReference>
<dbReference type="GO" id="GO:0016787">
    <property type="term" value="F:hydrolase activity"/>
    <property type="evidence" value="ECO:0007669"/>
    <property type="project" value="UniProtKB-KW"/>
</dbReference>
<dbReference type="Proteomes" id="UP000324585">
    <property type="component" value="Unassembled WGS sequence"/>
</dbReference>
<evidence type="ECO:0000256" key="4">
    <source>
        <dbReference type="ARBA" id="ARBA00022806"/>
    </source>
</evidence>
<dbReference type="InterPro" id="IPR027417">
    <property type="entry name" value="P-loop_NTPase"/>
</dbReference>
<gene>
    <name evidence="12" type="ORF">FVE85_9009</name>
</gene>
<comment type="similarity">
    <text evidence="7">Belongs to the DEAD box helicase family.</text>
</comment>
<dbReference type="PROSITE" id="PS51194">
    <property type="entry name" value="HELICASE_CTER"/>
    <property type="match status" value="1"/>
</dbReference>
<evidence type="ECO:0000256" key="3">
    <source>
        <dbReference type="ARBA" id="ARBA00022801"/>
    </source>
</evidence>
<proteinExistence type="inferred from homology"/>
<evidence type="ECO:0000259" key="11">
    <source>
        <dbReference type="PROSITE" id="PS51195"/>
    </source>
</evidence>
<dbReference type="InterPro" id="IPR000629">
    <property type="entry name" value="RNA-helicase_DEAD-box_CS"/>
</dbReference>
<evidence type="ECO:0000256" key="6">
    <source>
        <dbReference type="PROSITE-ProRule" id="PRU00552"/>
    </source>
</evidence>
<dbReference type="InterPro" id="IPR001650">
    <property type="entry name" value="Helicase_C-like"/>
</dbReference>
<keyword evidence="13" id="KW-1185">Reference proteome</keyword>
<protein>
    <recommendedName>
        <fullName evidence="1">RNA helicase</fullName>
        <ecNumber evidence="1">3.6.4.13</ecNumber>
    </recommendedName>
</protein>
<dbReference type="PROSITE" id="PS51195">
    <property type="entry name" value="Q_MOTIF"/>
    <property type="match status" value="1"/>
</dbReference>
<evidence type="ECO:0000256" key="8">
    <source>
        <dbReference type="SAM" id="MobiDB-lite"/>
    </source>
</evidence>
<dbReference type="AlphaFoldDB" id="A0A5J4YQR9"/>
<dbReference type="CDD" id="cd17966">
    <property type="entry name" value="DEADc_DDX5_DDX17"/>
    <property type="match status" value="1"/>
</dbReference>
<dbReference type="InterPro" id="IPR011545">
    <property type="entry name" value="DEAD/DEAH_box_helicase_dom"/>
</dbReference>
<comment type="caution">
    <text evidence="12">The sequence shown here is derived from an EMBL/GenBank/DDBJ whole genome shotgun (WGS) entry which is preliminary data.</text>
</comment>
<dbReference type="PROSITE" id="PS51192">
    <property type="entry name" value="HELICASE_ATP_BIND_1"/>
    <property type="match status" value="1"/>
</dbReference>
<keyword evidence="2 7" id="KW-0547">Nucleotide-binding</keyword>
<accession>A0A5J4YQR9</accession>
<dbReference type="CDD" id="cd18787">
    <property type="entry name" value="SF2_C_DEAD"/>
    <property type="match status" value="1"/>
</dbReference>
<feature type="compositionally biased region" description="Gly residues" evidence="8">
    <location>
        <begin position="36"/>
        <end position="46"/>
    </location>
</feature>
<feature type="region of interest" description="Disordered" evidence="8">
    <location>
        <begin position="1"/>
        <end position="49"/>
    </location>
</feature>
<dbReference type="Pfam" id="PF00270">
    <property type="entry name" value="DEAD"/>
    <property type="match status" value="1"/>
</dbReference>
<dbReference type="SUPFAM" id="SSF52540">
    <property type="entry name" value="P-loop containing nucleoside triphosphate hydrolases"/>
    <property type="match status" value="1"/>
</dbReference>
<dbReference type="FunFam" id="3.40.50.300:FF:000079">
    <property type="entry name" value="probable ATP-dependent RNA helicase DDX17"/>
    <property type="match status" value="1"/>
</dbReference>
<dbReference type="Pfam" id="PF00271">
    <property type="entry name" value="Helicase_C"/>
    <property type="match status" value="1"/>
</dbReference>
<dbReference type="InterPro" id="IPR014001">
    <property type="entry name" value="Helicase_ATP-bd"/>
</dbReference>
<keyword evidence="3 7" id="KW-0378">Hydrolase</keyword>
<evidence type="ECO:0000313" key="12">
    <source>
        <dbReference type="EMBL" id="KAA8492737.1"/>
    </source>
</evidence>
<dbReference type="GO" id="GO:0003724">
    <property type="term" value="F:RNA helicase activity"/>
    <property type="evidence" value="ECO:0007669"/>
    <property type="project" value="UniProtKB-EC"/>
</dbReference>